<organism evidence="1 4">
    <name type="scientific">Vibrio navarrensis</name>
    <dbReference type="NCBI Taxonomy" id="29495"/>
    <lineage>
        <taxon>Bacteria</taxon>
        <taxon>Pseudomonadati</taxon>
        <taxon>Pseudomonadota</taxon>
        <taxon>Gammaproteobacteria</taxon>
        <taxon>Vibrionales</taxon>
        <taxon>Vibrionaceae</taxon>
        <taxon>Vibrio</taxon>
    </lineage>
</organism>
<evidence type="ECO:0000313" key="1">
    <source>
        <dbReference type="EMBL" id="ELN6934632.1"/>
    </source>
</evidence>
<sequence length="215" mass="24598">MIFEYWNNVIDDQSGRYIHPEDENILIELSHLVENDMDFSFPPGPIFGPLKTAKIVLCYANPGIDDLSLNTIQDSEFKDELFKQLTGVHKYPHHLAGWNEWFSPRANSLFDGDIELACEYMSVFNLVPYASRNMDKVEKIANCLPSVWIAQNYLRTVLIPKAKAGDILLIMCRSSHLWGLKSAHGSDNILMNNVRSGFSQDVKTKVKEWRHLKGI</sequence>
<evidence type="ECO:0000313" key="3">
    <source>
        <dbReference type="Proteomes" id="UP000594435"/>
    </source>
</evidence>
<dbReference type="EMBL" id="CP065217">
    <property type="protein sequence ID" value="QPL52207.1"/>
    <property type="molecule type" value="Genomic_DNA"/>
</dbReference>
<dbReference type="RefSeq" id="WP_045569196.1">
    <property type="nucleotide sequence ID" value="NZ_CP065217.1"/>
</dbReference>
<reference evidence="1" key="2">
    <citation type="submission" date="2023-10" db="EMBL/GenBank/DDBJ databases">
        <authorList>
            <consortium name="PulseNet: The National Subtyping Network for Foodborne Disease Surveillance"/>
        </authorList>
    </citation>
    <scope>NUCLEOTIDE SEQUENCE</scope>
    <source>
        <strain evidence="1">PNUSAV004886</strain>
    </source>
</reference>
<protein>
    <submittedName>
        <fullName evidence="1">Uncharacterized protein</fullName>
    </submittedName>
</protein>
<dbReference type="Proteomes" id="UP000594435">
    <property type="component" value="Chromosome 1"/>
</dbReference>
<dbReference type="EMBL" id="ABNSCA010000037">
    <property type="protein sequence ID" value="ELN6934632.1"/>
    <property type="molecule type" value="Genomic_DNA"/>
</dbReference>
<dbReference type="AlphaFoldDB" id="A0AAI9CYA4"/>
<proteinExistence type="predicted"/>
<accession>A0AAI9CYA4</accession>
<dbReference type="Proteomes" id="UP001253463">
    <property type="component" value="Unassembled WGS sequence"/>
</dbReference>
<name>A0AAI9CYA4_9VIBR</name>
<gene>
    <name evidence="2" type="ORF">I3X05_08765</name>
    <name evidence="1" type="ORF">RZY48_004148</name>
</gene>
<evidence type="ECO:0000313" key="2">
    <source>
        <dbReference type="EMBL" id="QPL52207.1"/>
    </source>
</evidence>
<reference evidence="2 3" key="1">
    <citation type="submission" date="2020-11" db="EMBL/GenBank/DDBJ databases">
        <title>Complete and Circularized Genome Assembly of a human isolate of Vibrio navarrensis biotype pommerensis with MiSeq and MinION Sequence Data.</title>
        <authorList>
            <person name="Schwartz K."/>
            <person name="Borowiak M."/>
            <person name="Deneke C."/>
            <person name="Balau V."/>
            <person name="Metelmann C."/>
            <person name="Strauch E."/>
        </authorList>
    </citation>
    <scope>NUCLEOTIDE SEQUENCE [LARGE SCALE GENOMIC DNA]</scope>
    <source>
        <strain evidence="2 3">20-VB00237</strain>
    </source>
</reference>
<evidence type="ECO:0000313" key="4">
    <source>
        <dbReference type="Proteomes" id="UP001253463"/>
    </source>
</evidence>